<dbReference type="Gene3D" id="3.30.1380.10">
    <property type="match status" value="1"/>
</dbReference>
<dbReference type="Pfam" id="PF05951">
    <property type="entry name" value="Peptidase_M15_2"/>
    <property type="match status" value="1"/>
</dbReference>
<comment type="caution">
    <text evidence="12">The sequence shown here is derived from an EMBL/GenBank/DDBJ whole genome shotgun (WGS) entry which is preliminary data.</text>
</comment>
<keyword evidence="4" id="KW-0479">Metal-binding</keyword>
<dbReference type="SUPFAM" id="SSF55166">
    <property type="entry name" value="Hedgehog/DD-peptidase"/>
    <property type="match status" value="1"/>
</dbReference>
<dbReference type="PANTHER" id="PTHR37425:SF1">
    <property type="entry name" value="OUTER MEMBRANE PROTEIN"/>
    <property type="match status" value="1"/>
</dbReference>
<name>A0ABV7XGI6_9SPHN</name>
<dbReference type="CDD" id="cd14844">
    <property type="entry name" value="Zn-DD-carboxypeptidase_like"/>
    <property type="match status" value="1"/>
</dbReference>
<keyword evidence="9" id="KW-0961">Cell wall biogenesis/degradation</keyword>
<protein>
    <recommendedName>
        <fullName evidence="11">Murein endopeptidase K</fullName>
    </recommendedName>
</protein>
<dbReference type="EMBL" id="JBHRXV010000011">
    <property type="protein sequence ID" value="MFC3714188.1"/>
    <property type="molecule type" value="Genomic_DNA"/>
</dbReference>
<keyword evidence="13" id="KW-1185">Reference proteome</keyword>
<dbReference type="InterPro" id="IPR010275">
    <property type="entry name" value="MepK"/>
</dbReference>
<evidence type="ECO:0000256" key="9">
    <source>
        <dbReference type="ARBA" id="ARBA00023316"/>
    </source>
</evidence>
<evidence type="ECO:0000256" key="4">
    <source>
        <dbReference type="ARBA" id="ARBA00022723"/>
    </source>
</evidence>
<evidence type="ECO:0000313" key="13">
    <source>
        <dbReference type="Proteomes" id="UP001595615"/>
    </source>
</evidence>
<evidence type="ECO:0000256" key="3">
    <source>
        <dbReference type="ARBA" id="ARBA00022670"/>
    </source>
</evidence>
<comment type="similarity">
    <text evidence="10">Belongs to the peptidase M15 family.</text>
</comment>
<evidence type="ECO:0000256" key="11">
    <source>
        <dbReference type="ARBA" id="ARBA00093666"/>
    </source>
</evidence>
<keyword evidence="6" id="KW-0378">Hydrolase</keyword>
<evidence type="ECO:0000256" key="8">
    <source>
        <dbReference type="ARBA" id="ARBA00023049"/>
    </source>
</evidence>
<reference evidence="13" key="1">
    <citation type="journal article" date="2019" name="Int. J. Syst. Evol. Microbiol.">
        <title>The Global Catalogue of Microorganisms (GCM) 10K type strain sequencing project: providing services to taxonomists for standard genome sequencing and annotation.</title>
        <authorList>
            <consortium name="The Broad Institute Genomics Platform"/>
            <consortium name="The Broad Institute Genome Sequencing Center for Infectious Disease"/>
            <person name="Wu L."/>
            <person name="Ma J."/>
        </authorList>
    </citation>
    <scope>NUCLEOTIDE SEQUENCE [LARGE SCALE GENOMIC DNA]</scope>
    <source>
        <strain evidence="13">KCTC 42644</strain>
    </source>
</reference>
<dbReference type="InterPro" id="IPR009045">
    <property type="entry name" value="Zn_M74/Hedgehog-like"/>
</dbReference>
<keyword evidence="8" id="KW-0482">Metalloprotease</keyword>
<sequence length="160" mass="17943">MLPRAALAIPMQGERRLSFYNTHTSEKVSTVYWAEGQYVPEGLRDVNKILRDWRTGDVEQIDKNLLDLLTHLRGVTEAGNKPIHIISGYRSPHTNAALASKSNGVAKKSLHQLGQAIDIRIPGIQLDHLRKAALSMKEGGVGYYPSQDFVHVDTGRVRFW</sequence>
<evidence type="ECO:0000256" key="2">
    <source>
        <dbReference type="ARBA" id="ARBA00004776"/>
    </source>
</evidence>
<proteinExistence type="inferred from homology"/>
<keyword evidence="3" id="KW-0645">Protease</keyword>
<comment type="cofactor">
    <cofactor evidence="1">
        <name>Zn(2+)</name>
        <dbReference type="ChEBI" id="CHEBI:29105"/>
    </cofactor>
</comment>
<evidence type="ECO:0000256" key="1">
    <source>
        <dbReference type="ARBA" id="ARBA00001947"/>
    </source>
</evidence>
<comment type="pathway">
    <text evidence="2">Cell wall biogenesis; cell wall polysaccharide biosynthesis.</text>
</comment>
<evidence type="ECO:0000313" key="12">
    <source>
        <dbReference type="EMBL" id="MFC3714188.1"/>
    </source>
</evidence>
<evidence type="ECO:0000256" key="7">
    <source>
        <dbReference type="ARBA" id="ARBA00022833"/>
    </source>
</evidence>
<organism evidence="12 13">
    <name type="scientific">Sphingoaurantiacus capsulatus</name>
    <dbReference type="NCBI Taxonomy" id="1771310"/>
    <lineage>
        <taxon>Bacteria</taxon>
        <taxon>Pseudomonadati</taxon>
        <taxon>Pseudomonadota</taxon>
        <taxon>Alphaproteobacteria</taxon>
        <taxon>Sphingomonadales</taxon>
        <taxon>Sphingosinicellaceae</taxon>
        <taxon>Sphingoaurantiacus</taxon>
    </lineage>
</organism>
<keyword evidence="7" id="KW-0862">Zinc</keyword>
<evidence type="ECO:0000256" key="6">
    <source>
        <dbReference type="ARBA" id="ARBA00022801"/>
    </source>
</evidence>
<dbReference type="Proteomes" id="UP001595615">
    <property type="component" value="Unassembled WGS sequence"/>
</dbReference>
<dbReference type="PANTHER" id="PTHR37425">
    <property type="match status" value="1"/>
</dbReference>
<dbReference type="RefSeq" id="WP_380863382.1">
    <property type="nucleotide sequence ID" value="NZ_JBHRXV010000011.1"/>
</dbReference>
<accession>A0ABV7XGI6</accession>
<gene>
    <name evidence="12" type="ORF">ACFOMD_16575</name>
</gene>
<evidence type="ECO:0000256" key="5">
    <source>
        <dbReference type="ARBA" id="ARBA00022729"/>
    </source>
</evidence>
<keyword evidence="5" id="KW-0732">Signal</keyword>
<evidence type="ECO:0000256" key="10">
    <source>
        <dbReference type="ARBA" id="ARBA00093448"/>
    </source>
</evidence>